<dbReference type="PANTHER" id="PTHR11049:SF31">
    <property type="entry name" value="HOTDOG ACOT-TYPE DOMAIN-CONTAINING PROTEIN"/>
    <property type="match status" value="1"/>
</dbReference>
<evidence type="ECO:0000313" key="6">
    <source>
        <dbReference type="Proteomes" id="UP000434580"/>
    </source>
</evidence>
<gene>
    <name evidence="5" type="ORF">DPBNPPHM_02813</name>
</gene>
<sequence length="121" mass="13290">MEHKTRRVVMYSHLNSAGVLFGGQALAWIDEESAIFAACQMGTTRIVTKKMSEVEFNSPAKLGEILSIGSEIVRVGRTSITVACEIRNKSTDTLIVKVDEVVFVALDENNRPTPHRLASSI</sequence>
<dbReference type="Proteomes" id="UP000434580">
    <property type="component" value="Unassembled WGS sequence"/>
</dbReference>
<dbReference type="InterPro" id="IPR033120">
    <property type="entry name" value="HOTDOG_ACOT"/>
</dbReference>
<protein>
    <submittedName>
        <fullName evidence="5">Putative acyl-CoA thioester hydrolase</fullName>
        <ecNumber evidence="5">3.1.2.-</ecNumber>
    </submittedName>
</protein>
<evidence type="ECO:0000256" key="3">
    <source>
        <dbReference type="PROSITE-ProRule" id="PRU01106"/>
    </source>
</evidence>
<dbReference type="GO" id="GO:0005829">
    <property type="term" value="C:cytosol"/>
    <property type="evidence" value="ECO:0007669"/>
    <property type="project" value="TreeGrafter"/>
</dbReference>
<accession>A0A5S9QUR7</accession>
<dbReference type="OrthoDB" id="8894489at2"/>
<organism evidence="5 6">
    <name type="scientific">BD1-7 clade bacterium</name>
    <dbReference type="NCBI Taxonomy" id="2029982"/>
    <lineage>
        <taxon>Bacteria</taxon>
        <taxon>Pseudomonadati</taxon>
        <taxon>Pseudomonadota</taxon>
        <taxon>Gammaproteobacteria</taxon>
        <taxon>Cellvibrionales</taxon>
        <taxon>Spongiibacteraceae</taxon>
        <taxon>BD1-7 clade</taxon>
    </lineage>
</organism>
<dbReference type="GO" id="GO:0006637">
    <property type="term" value="P:acyl-CoA metabolic process"/>
    <property type="evidence" value="ECO:0007669"/>
    <property type="project" value="TreeGrafter"/>
</dbReference>
<reference evidence="5 6" key="1">
    <citation type="submission" date="2019-11" db="EMBL/GenBank/DDBJ databases">
        <authorList>
            <person name="Holert J."/>
        </authorList>
    </citation>
    <scope>NUCLEOTIDE SEQUENCE [LARGE SCALE GENOMIC DNA]</scope>
    <source>
        <strain evidence="5">BC5_2</strain>
    </source>
</reference>
<dbReference type="SUPFAM" id="SSF54637">
    <property type="entry name" value="Thioesterase/thiol ester dehydrase-isomerase"/>
    <property type="match status" value="1"/>
</dbReference>
<dbReference type="GO" id="GO:0009062">
    <property type="term" value="P:fatty acid catabolic process"/>
    <property type="evidence" value="ECO:0007669"/>
    <property type="project" value="TreeGrafter"/>
</dbReference>
<dbReference type="EC" id="3.1.2.-" evidence="5"/>
<dbReference type="Gene3D" id="3.10.129.10">
    <property type="entry name" value="Hotdog Thioesterase"/>
    <property type="match status" value="1"/>
</dbReference>
<evidence type="ECO:0000259" key="4">
    <source>
        <dbReference type="PROSITE" id="PS51770"/>
    </source>
</evidence>
<dbReference type="EMBL" id="CACSII010000022">
    <property type="protein sequence ID" value="CAA0122176.1"/>
    <property type="molecule type" value="Genomic_DNA"/>
</dbReference>
<dbReference type="InterPro" id="IPR006683">
    <property type="entry name" value="Thioestr_dom"/>
</dbReference>
<keyword evidence="2 3" id="KW-0378">Hydrolase</keyword>
<dbReference type="Pfam" id="PF03061">
    <property type="entry name" value="4HBT"/>
    <property type="match status" value="1"/>
</dbReference>
<feature type="domain" description="HotDog ACOT-type" evidence="4">
    <location>
        <begin position="1"/>
        <end position="109"/>
    </location>
</feature>
<evidence type="ECO:0000313" key="5">
    <source>
        <dbReference type="EMBL" id="CAA0122176.1"/>
    </source>
</evidence>
<dbReference type="PROSITE" id="PS51770">
    <property type="entry name" value="HOTDOG_ACOT"/>
    <property type="match status" value="1"/>
</dbReference>
<dbReference type="GO" id="GO:0052816">
    <property type="term" value="F:long-chain fatty acyl-CoA hydrolase activity"/>
    <property type="evidence" value="ECO:0007669"/>
    <property type="project" value="TreeGrafter"/>
</dbReference>
<name>A0A5S9QUR7_9GAMM</name>
<dbReference type="InterPro" id="IPR040170">
    <property type="entry name" value="Cytosol_ACT"/>
</dbReference>
<dbReference type="CDD" id="cd03442">
    <property type="entry name" value="BFIT_BACH"/>
    <property type="match status" value="1"/>
</dbReference>
<evidence type="ECO:0000256" key="1">
    <source>
        <dbReference type="ARBA" id="ARBA00010458"/>
    </source>
</evidence>
<dbReference type="InterPro" id="IPR029069">
    <property type="entry name" value="HotDog_dom_sf"/>
</dbReference>
<dbReference type="PANTHER" id="PTHR11049">
    <property type="entry name" value="ACYL COENZYME A THIOESTER HYDROLASE"/>
    <property type="match status" value="1"/>
</dbReference>
<dbReference type="AlphaFoldDB" id="A0A5S9QUR7"/>
<proteinExistence type="inferred from homology"/>
<evidence type="ECO:0000256" key="2">
    <source>
        <dbReference type="ARBA" id="ARBA00022801"/>
    </source>
</evidence>
<comment type="similarity">
    <text evidence="1">Belongs to the acyl coenzyme A hydrolase family.</text>
</comment>